<gene>
    <name evidence="2" type="ORF">SEVIR_4G015702v2</name>
</gene>
<reference evidence="2" key="1">
    <citation type="submission" date="2019-03" db="EMBL/GenBank/DDBJ databases">
        <title>WGS assembly of Setaria viridis.</title>
        <authorList>
            <person name="Huang P."/>
            <person name="Jenkins J."/>
            <person name="Grimwood J."/>
            <person name="Barry K."/>
            <person name="Healey A."/>
            <person name="Mamidi S."/>
            <person name="Sreedasyam A."/>
            <person name="Shu S."/>
            <person name="Feldman M."/>
            <person name="Wu J."/>
            <person name="Yu Y."/>
            <person name="Chen C."/>
            <person name="Johnson J."/>
            <person name="Rokhsar D."/>
            <person name="Baxter I."/>
            <person name="Schmutz J."/>
            <person name="Brutnell T."/>
            <person name="Kellogg E."/>
        </authorList>
    </citation>
    <scope>NUCLEOTIDE SEQUENCE [LARGE SCALE GENOMIC DNA]</scope>
</reference>
<sequence>MAGGAWRRGQSGFMPKESEGICRRHGCPCCLPPCALALQFTHVQWTEFAGELQELKRPAVDSTRCQRGPSSSKKRKDP</sequence>
<keyword evidence="3" id="KW-1185">Reference proteome</keyword>
<organism evidence="2 3">
    <name type="scientific">Setaria viridis</name>
    <name type="common">Green bristlegrass</name>
    <name type="synonym">Setaria italica subsp. viridis</name>
    <dbReference type="NCBI Taxonomy" id="4556"/>
    <lineage>
        <taxon>Eukaryota</taxon>
        <taxon>Viridiplantae</taxon>
        <taxon>Streptophyta</taxon>
        <taxon>Embryophyta</taxon>
        <taxon>Tracheophyta</taxon>
        <taxon>Spermatophyta</taxon>
        <taxon>Magnoliopsida</taxon>
        <taxon>Liliopsida</taxon>
        <taxon>Poales</taxon>
        <taxon>Poaceae</taxon>
        <taxon>PACMAD clade</taxon>
        <taxon>Panicoideae</taxon>
        <taxon>Panicodae</taxon>
        <taxon>Paniceae</taxon>
        <taxon>Cenchrinae</taxon>
        <taxon>Setaria</taxon>
    </lineage>
</organism>
<name>A0A4U6V6C0_SETVI</name>
<proteinExistence type="predicted"/>
<evidence type="ECO:0000313" key="2">
    <source>
        <dbReference type="EMBL" id="TKW19367.1"/>
    </source>
</evidence>
<dbReference type="Gramene" id="TKW19367">
    <property type="protein sequence ID" value="TKW19367"/>
    <property type="gene ID" value="SEVIR_4G015702v2"/>
</dbReference>
<accession>A0A4U6V6C0</accession>
<dbReference type="EMBL" id="CM016555">
    <property type="protein sequence ID" value="TKW19367.1"/>
    <property type="molecule type" value="Genomic_DNA"/>
</dbReference>
<evidence type="ECO:0000313" key="3">
    <source>
        <dbReference type="Proteomes" id="UP000298652"/>
    </source>
</evidence>
<protein>
    <submittedName>
        <fullName evidence="2">Uncharacterized protein</fullName>
    </submittedName>
</protein>
<dbReference type="AlphaFoldDB" id="A0A4U6V6C0"/>
<evidence type="ECO:0000256" key="1">
    <source>
        <dbReference type="SAM" id="MobiDB-lite"/>
    </source>
</evidence>
<dbReference type="Proteomes" id="UP000298652">
    <property type="component" value="Chromosome 4"/>
</dbReference>
<feature type="region of interest" description="Disordered" evidence="1">
    <location>
        <begin position="58"/>
        <end position="78"/>
    </location>
</feature>